<comment type="caution">
    <text evidence="16">The sequence shown here is derived from an EMBL/GenBank/DDBJ whole genome shotgun (WGS) entry which is preliminary data.</text>
</comment>
<dbReference type="Pfam" id="PF07715">
    <property type="entry name" value="Plug"/>
    <property type="match status" value="1"/>
</dbReference>
<evidence type="ECO:0000256" key="6">
    <source>
        <dbReference type="ARBA" id="ARBA00023004"/>
    </source>
</evidence>
<dbReference type="SUPFAM" id="SSF56935">
    <property type="entry name" value="Porins"/>
    <property type="match status" value="1"/>
</dbReference>
<dbReference type="PANTHER" id="PTHR32552">
    <property type="entry name" value="FERRICHROME IRON RECEPTOR-RELATED"/>
    <property type="match status" value="1"/>
</dbReference>
<evidence type="ECO:0000256" key="3">
    <source>
        <dbReference type="ARBA" id="ARBA00022452"/>
    </source>
</evidence>
<dbReference type="Proteomes" id="UP000319897">
    <property type="component" value="Unassembled WGS sequence"/>
</dbReference>
<dbReference type="RefSeq" id="WP_140926732.1">
    <property type="nucleotide sequence ID" value="NZ_VFSU01000011.1"/>
</dbReference>
<evidence type="ECO:0000256" key="5">
    <source>
        <dbReference type="ARBA" id="ARBA00022692"/>
    </source>
</evidence>
<dbReference type="Pfam" id="PF00593">
    <property type="entry name" value="TonB_dep_Rec_b-barrel"/>
    <property type="match status" value="1"/>
</dbReference>
<dbReference type="InterPro" id="IPR000531">
    <property type="entry name" value="Beta-barrel_TonB"/>
</dbReference>
<reference evidence="16 17" key="1">
    <citation type="submission" date="2019-06" db="EMBL/GenBank/DDBJ databases">
        <authorList>
            <person name="Lee I."/>
            <person name="Jang G.I."/>
            <person name="Hwang C.Y."/>
        </authorList>
    </citation>
    <scope>NUCLEOTIDE SEQUENCE [LARGE SCALE GENOMIC DNA]</scope>
    <source>
        <strain evidence="16 17">PAMC 28131</strain>
    </source>
</reference>
<feature type="signal peptide" evidence="13">
    <location>
        <begin position="1"/>
        <end position="30"/>
    </location>
</feature>
<gene>
    <name evidence="16" type="ORF">FJQ54_02310</name>
</gene>
<keyword evidence="10 11" id="KW-0998">Cell outer membrane</keyword>
<feature type="chain" id="PRO_5021222978" evidence="13">
    <location>
        <begin position="31"/>
        <end position="785"/>
    </location>
</feature>
<comment type="subcellular location">
    <subcellularLocation>
        <location evidence="1 11">Cell outer membrane</location>
        <topology evidence="1 11">Multi-pass membrane protein</topology>
    </subcellularLocation>
</comment>
<dbReference type="GO" id="GO:0006826">
    <property type="term" value="P:iron ion transport"/>
    <property type="evidence" value="ECO:0007669"/>
    <property type="project" value="UniProtKB-KW"/>
</dbReference>
<evidence type="ECO:0000256" key="10">
    <source>
        <dbReference type="ARBA" id="ARBA00023237"/>
    </source>
</evidence>
<evidence type="ECO:0000256" key="9">
    <source>
        <dbReference type="ARBA" id="ARBA00023136"/>
    </source>
</evidence>
<sequence>MRFKISAARTSAVAIAAGLGVFALPQQASAEEATELAAAEDNGSDIIVTARKRAESLQDVPVAITAISGETLNRQQINRVADFAAKLPNFGAVQQNTRVSGLYVRGLGGNANNDGAESGVGLIVDNVFFTHVGFSWLDFVDVESIELVRGPQGTLLGKNTTVGALIVTTKKPSFTPEASFEAGYANFGRYQLRANVSAPIIADTLAFRITGYRDKSDGWITNQYDGQKFLDVNRWAVRGQLLLELPNFTNRLIVERYDSNEYNNFYPAFADVTNFVNGSVRAASWERKLGSLFGFTPSYDVPDNANVNTQERISSKVWGVSNQFDVQLGDHTVTSVSAWRQLRFRPRNDSDNSPFSILSAGFDVDVDQYSQELRLASPTGQTVDYQVGAFYLYEDLVSNNRNIFQSDSTKWFLTGALPPAFLLPLVLDGVEYQQRGTAKIESSAIFGQATWHVTDKFDVTGGLRLTREGKSVSNTGQAFGGTPLTGALAALAPARAAIINAFGGIFRLTDSQTLTGWSWLINPSYKLSDDVLLYASVSHGEKSGAANLSATPGKPLLIDPEKSTSYEAGVKSRFADGTVTLNANLYWNDISGFQATQVDPNRLALGNYLGNVGKVRLRGVELEGSFAIAAGVTLSGNGAFNDARYVSYANGPAPVEFQYPGAPTYADWSGKRVLGAPKWSGQLSFDVDTPISHALNITGFANQTWRSAVNLSNPFSDYGKQEAYGLTNAGIGVRAGDGRWSLNLWGRNLFDKRYIVGVGAANAVSSYIWVLGDPRTYGVTGKVRF</sequence>
<keyword evidence="8 12" id="KW-0798">TonB box</keyword>
<dbReference type="InterPro" id="IPR012910">
    <property type="entry name" value="Plug_dom"/>
</dbReference>
<dbReference type="CDD" id="cd01347">
    <property type="entry name" value="ligand_gated_channel"/>
    <property type="match status" value="1"/>
</dbReference>
<keyword evidence="13" id="KW-0732">Signal</keyword>
<evidence type="ECO:0000256" key="7">
    <source>
        <dbReference type="ARBA" id="ARBA00023065"/>
    </source>
</evidence>
<dbReference type="EMBL" id="VFSU01000011">
    <property type="protein sequence ID" value="TPE63708.1"/>
    <property type="molecule type" value="Genomic_DNA"/>
</dbReference>
<dbReference type="Gene3D" id="2.40.170.20">
    <property type="entry name" value="TonB-dependent receptor, beta-barrel domain"/>
    <property type="match status" value="1"/>
</dbReference>
<feature type="domain" description="TonB-dependent receptor plug" evidence="15">
    <location>
        <begin position="57"/>
        <end position="163"/>
    </location>
</feature>
<proteinExistence type="inferred from homology"/>
<evidence type="ECO:0000313" key="16">
    <source>
        <dbReference type="EMBL" id="TPE63708.1"/>
    </source>
</evidence>
<accession>A0A501XSR2</accession>
<dbReference type="InterPro" id="IPR039426">
    <property type="entry name" value="TonB-dep_rcpt-like"/>
</dbReference>
<keyword evidence="3 11" id="KW-1134">Transmembrane beta strand</keyword>
<keyword evidence="16" id="KW-0675">Receptor</keyword>
<keyword evidence="9 11" id="KW-0472">Membrane</keyword>
<evidence type="ECO:0000259" key="14">
    <source>
        <dbReference type="Pfam" id="PF00593"/>
    </source>
</evidence>
<organism evidence="16 17">
    <name type="scientific">Sandaracinobacter neustonicus</name>
    <dbReference type="NCBI Taxonomy" id="1715348"/>
    <lineage>
        <taxon>Bacteria</taxon>
        <taxon>Pseudomonadati</taxon>
        <taxon>Pseudomonadota</taxon>
        <taxon>Alphaproteobacteria</taxon>
        <taxon>Sphingomonadales</taxon>
        <taxon>Sphingosinicellaceae</taxon>
        <taxon>Sandaracinobacter</taxon>
    </lineage>
</organism>
<evidence type="ECO:0000259" key="15">
    <source>
        <dbReference type="Pfam" id="PF07715"/>
    </source>
</evidence>
<evidence type="ECO:0000256" key="1">
    <source>
        <dbReference type="ARBA" id="ARBA00004571"/>
    </source>
</evidence>
<dbReference type="OrthoDB" id="9760333at2"/>
<comment type="similarity">
    <text evidence="11 12">Belongs to the TonB-dependent receptor family.</text>
</comment>
<evidence type="ECO:0000313" key="17">
    <source>
        <dbReference type="Proteomes" id="UP000319897"/>
    </source>
</evidence>
<keyword evidence="4" id="KW-0410">Iron transport</keyword>
<evidence type="ECO:0000256" key="8">
    <source>
        <dbReference type="ARBA" id="ARBA00023077"/>
    </source>
</evidence>
<evidence type="ECO:0000256" key="4">
    <source>
        <dbReference type="ARBA" id="ARBA00022496"/>
    </source>
</evidence>
<keyword evidence="5 11" id="KW-0812">Transmembrane</keyword>
<dbReference type="GO" id="GO:0009279">
    <property type="term" value="C:cell outer membrane"/>
    <property type="evidence" value="ECO:0007669"/>
    <property type="project" value="UniProtKB-SubCell"/>
</dbReference>
<dbReference type="PROSITE" id="PS52016">
    <property type="entry name" value="TONB_DEPENDENT_REC_3"/>
    <property type="match status" value="1"/>
</dbReference>
<keyword evidence="17" id="KW-1185">Reference proteome</keyword>
<name>A0A501XSR2_9SPHN</name>
<evidence type="ECO:0000256" key="2">
    <source>
        <dbReference type="ARBA" id="ARBA00022448"/>
    </source>
</evidence>
<protein>
    <submittedName>
        <fullName evidence="16">TonB-dependent receptor</fullName>
    </submittedName>
</protein>
<dbReference type="AlphaFoldDB" id="A0A501XSR2"/>
<keyword evidence="2 11" id="KW-0813">Transport</keyword>
<keyword evidence="7" id="KW-0406">Ion transport</keyword>
<dbReference type="InterPro" id="IPR036942">
    <property type="entry name" value="Beta-barrel_TonB_sf"/>
</dbReference>
<evidence type="ECO:0000256" key="12">
    <source>
        <dbReference type="RuleBase" id="RU003357"/>
    </source>
</evidence>
<keyword evidence="6" id="KW-0408">Iron</keyword>
<feature type="domain" description="TonB-dependent receptor-like beta-barrel" evidence="14">
    <location>
        <begin position="281"/>
        <end position="749"/>
    </location>
</feature>
<evidence type="ECO:0000256" key="13">
    <source>
        <dbReference type="SAM" id="SignalP"/>
    </source>
</evidence>
<evidence type="ECO:0000256" key="11">
    <source>
        <dbReference type="PROSITE-ProRule" id="PRU01360"/>
    </source>
</evidence>
<dbReference type="PANTHER" id="PTHR32552:SF81">
    <property type="entry name" value="TONB-DEPENDENT OUTER MEMBRANE RECEPTOR"/>
    <property type="match status" value="1"/>
</dbReference>